<dbReference type="PANTHER" id="PTHR46558:SF11">
    <property type="entry name" value="HTH-TYPE TRANSCRIPTIONAL REGULATOR XRE"/>
    <property type="match status" value="1"/>
</dbReference>
<feature type="domain" description="HTH cro/C1-type" evidence="2">
    <location>
        <begin position="8"/>
        <end position="62"/>
    </location>
</feature>
<name>A0ABX1Z4V4_9BACL</name>
<organism evidence="3 4">
    <name type="scientific">Paenibacillus germinis</name>
    <dbReference type="NCBI Taxonomy" id="2654979"/>
    <lineage>
        <taxon>Bacteria</taxon>
        <taxon>Bacillati</taxon>
        <taxon>Bacillota</taxon>
        <taxon>Bacilli</taxon>
        <taxon>Bacillales</taxon>
        <taxon>Paenibacillaceae</taxon>
        <taxon>Paenibacillus</taxon>
    </lineage>
</organism>
<evidence type="ECO:0000259" key="2">
    <source>
        <dbReference type="PROSITE" id="PS50943"/>
    </source>
</evidence>
<evidence type="ECO:0000313" key="4">
    <source>
        <dbReference type="Proteomes" id="UP000658690"/>
    </source>
</evidence>
<comment type="caution">
    <text evidence="3">The sequence shown here is derived from an EMBL/GenBank/DDBJ whole genome shotgun (WGS) entry which is preliminary data.</text>
</comment>
<dbReference type="CDD" id="cd00093">
    <property type="entry name" value="HTH_XRE"/>
    <property type="match status" value="1"/>
</dbReference>
<dbReference type="Pfam" id="PF12844">
    <property type="entry name" value="HTH_19"/>
    <property type="match status" value="1"/>
</dbReference>
<dbReference type="PANTHER" id="PTHR46558">
    <property type="entry name" value="TRACRIPTIONAL REGULATORY PROTEIN-RELATED-RELATED"/>
    <property type="match status" value="1"/>
</dbReference>
<proteinExistence type="predicted"/>
<dbReference type="SUPFAM" id="SSF47413">
    <property type="entry name" value="lambda repressor-like DNA-binding domains"/>
    <property type="match status" value="1"/>
</dbReference>
<gene>
    <name evidence="3" type="ORF">GC102_22015</name>
</gene>
<evidence type="ECO:0000256" key="1">
    <source>
        <dbReference type="ARBA" id="ARBA00023125"/>
    </source>
</evidence>
<keyword evidence="1" id="KW-0238">DNA-binding</keyword>
<sequence>MNMIGENIRRLRRIHNLNQTEFSRLIGVSQGSLSDIEAGKSKPAIDIVISIYIRFECSLEWLLTGTNTPSSEQTF</sequence>
<reference evidence="3 4" key="1">
    <citation type="submission" date="2019-10" db="EMBL/GenBank/DDBJ databases">
        <title>Description of Paenibacillus choica sp. nov.</title>
        <authorList>
            <person name="Carlier A."/>
            <person name="Qi S."/>
        </authorList>
    </citation>
    <scope>NUCLEOTIDE SEQUENCE [LARGE SCALE GENOMIC DNA]</scope>
    <source>
        <strain evidence="3 4">LMG 31460</strain>
    </source>
</reference>
<dbReference type="InterPro" id="IPR001387">
    <property type="entry name" value="Cro/C1-type_HTH"/>
</dbReference>
<dbReference type="SMART" id="SM00530">
    <property type="entry name" value="HTH_XRE"/>
    <property type="match status" value="1"/>
</dbReference>
<protein>
    <submittedName>
        <fullName evidence="3">Helix-turn-helix domain-containing protein</fullName>
    </submittedName>
</protein>
<evidence type="ECO:0000313" key="3">
    <source>
        <dbReference type="EMBL" id="NOU88408.1"/>
    </source>
</evidence>
<dbReference type="EMBL" id="WHOC01000115">
    <property type="protein sequence ID" value="NOU88408.1"/>
    <property type="molecule type" value="Genomic_DNA"/>
</dbReference>
<keyword evidence="4" id="KW-1185">Reference proteome</keyword>
<dbReference type="InterPro" id="IPR010982">
    <property type="entry name" value="Lambda_DNA-bd_dom_sf"/>
</dbReference>
<dbReference type="PROSITE" id="PS50943">
    <property type="entry name" value="HTH_CROC1"/>
    <property type="match status" value="1"/>
</dbReference>
<dbReference type="Proteomes" id="UP000658690">
    <property type="component" value="Unassembled WGS sequence"/>
</dbReference>
<dbReference type="Gene3D" id="1.10.260.40">
    <property type="entry name" value="lambda repressor-like DNA-binding domains"/>
    <property type="match status" value="1"/>
</dbReference>
<accession>A0ABX1Z4V4</accession>